<name>A0A328FG87_9BACT</name>
<organism evidence="4 5">
    <name type="scientific">Desulfobacter hydrogenophilus</name>
    <dbReference type="NCBI Taxonomy" id="2291"/>
    <lineage>
        <taxon>Bacteria</taxon>
        <taxon>Pseudomonadati</taxon>
        <taxon>Thermodesulfobacteriota</taxon>
        <taxon>Desulfobacteria</taxon>
        <taxon>Desulfobacterales</taxon>
        <taxon>Desulfobacteraceae</taxon>
        <taxon>Desulfobacter</taxon>
    </lineage>
</organism>
<dbReference type="OrthoDB" id="5526765at2"/>
<proteinExistence type="predicted"/>
<feature type="domain" description="Contractile injection system tube protein N-terminal" evidence="2">
    <location>
        <begin position="31"/>
        <end position="164"/>
    </location>
</feature>
<dbReference type="EMBL" id="QLNI01000010">
    <property type="protein sequence ID" value="RAM02820.1"/>
    <property type="molecule type" value="Genomic_DNA"/>
</dbReference>
<protein>
    <recommendedName>
        <fullName evidence="2">Contractile injection system tube protein N-terminal domain-containing protein</fullName>
    </recommendedName>
</protein>
<evidence type="ECO:0000256" key="1">
    <source>
        <dbReference type="SAM" id="MobiDB-lite"/>
    </source>
</evidence>
<evidence type="ECO:0000259" key="2">
    <source>
        <dbReference type="Pfam" id="PF19266"/>
    </source>
</evidence>
<dbReference type="Proteomes" id="UP000248798">
    <property type="component" value="Unassembled WGS sequence"/>
</dbReference>
<dbReference type="RefSeq" id="WP_111954818.1">
    <property type="nucleotide sequence ID" value="NZ_CP036313.1"/>
</dbReference>
<reference evidence="3 6" key="2">
    <citation type="submission" date="2019-02" db="EMBL/GenBank/DDBJ databases">
        <title>Complete genome sequence of Desulfobacter hydrogenophilus AcRS1.</title>
        <authorList>
            <person name="Marietou A."/>
            <person name="Lund M.B."/>
            <person name="Marshall I.P.G."/>
            <person name="Schreiber L."/>
            <person name="Jorgensen B."/>
        </authorList>
    </citation>
    <scope>NUCLEOTIDE SEQUENCE [LARGE SCALE GENOMIC DNA]</scope>
    <source>
        <strain evidence="3 6">AcRS1</strain>
    </source>
</reference>
<evidence type="ECO:0000313" key="5">
    <source>
        <dbReference type="Proteomes" id="UP000248798"/>
    </source>
</evidence>
<dbReference type="AlphaFoldDB" id="A0A328FG87"/>
<evidence type="ECO:0000313" key="6">
    <source>
        <dbReference type="Proteomes" id="UP000293902"/>
    </source>
</evidence>
<gene>
    <name evidence="4" type="ORF">DO021_06255</name>
    <name evidence="3" type="ORF">EYB58_15805</name>
</gene>
<dbReference type="Pfam" id="PF19266">
    <property type="entry name" value="CIS_tube"/>
    <property type="match status" value="1"/>
</dbReference>
<feature type="region of interest" description="Disordered" evidence="1">
    <location>
        <begin position="165"/>
        <end position="223"/>
    </location>
</feature>
<feature type="compositionally biased region" description="Polar residues" evidence="1">
    <location>
        <begin position="165"/>
        <end position="221"/>
    </location>
</feature>
<dbReference type="EMBL" id="CP036313">
    <property type="protein sequence ID" value="QBH14250.1"/>
    <property type="molecule type" value="Genomic_DNA"/>
</dbReference>
<evidence type="ECO:0000313" key="3">
    <source>
        <dbReference type="EMBL" id="QBH14250.1"/>
    </source>
</evidence>
<dbReference type="Proteomes" id="UP000293902">
    <property type="component" value="Chromosome"/>
</dbReference>
<reference evidence="4 5" key="1">
    <citation type="submission" date="2018-06" db="EMBL/GenBank/DDBJ databases">
        <title>Complete Genome Sequence of Desulfobacter hydrogenophilus (DSM3380).</title>
        <authorList>
            <person name="Marietou A."/>
            <person name="Schreiber L."/>
            <person name="Marshall I."/>
            <person name="Jorgensen B."/>
        </authorList>
    </citation>
    <scope>NUCLEOTIDE SEQUENCE [LARGE SCALE GENOMIC DNA]</scope>
    <source>
        <strain evidence="4 5">DSM 3380</strain>
    </source>
</reference>
<dbReference type="InterPro" id="IPR045361">
    <property type="entry name" value="CIS_tube_prot_N"/>
</dbReference>
<keyword evidence="6" id="KW-1185">Reference proteome</keyword>
<evidence type="ECO:0000313" key="4">
    <source>
        <dbReference type="EMBL" id="RAM02820.1"/>
    </source>
</evidence>
<accession>A0A328FG87</accession>
<sequence>MPDTHPRPREELQTTAVFMPKTDENGQTLSDNEQRDNKVTVHFNPESLDITFTNSVQKGRRNQPAQVSVTETTAKLSMALIFDTTRDGADVRTRTNLLGRMMDPAQQRPRRNNRNRKIPSIVIFQWGTIWFEGYIDSYREKLDFFSSEGVPLRAVVTLSMTQQQRNFDPNTSVNPANNTAGDVTPGTNDPATRSGTPSGNSPVNRTGSNTSVTDTVASGNSMAAGNSTAARAVAAANGIENMRLPEVNELVLPNLQASARANVSLNAQAGISLKANSETAAQFGNLKQSVNASMGAGVSFDLESHFDTDFQLDANMSAGLDGGFSAKAEASMSADVGVSADIEPGITFED</sequence>